<dbReference type="Proteomes" id="UP000293912">
    <property type="component" value="Chromosome"/>
</dbReference>
<dbReference type="InterPro" id="IPR050237">
    <property type="entry name" value="ATP-dep_AMP-bd_enzyme"/>
</dbReference>
<comment type="similarity">
    <text evidence="1">Belongs to the ATP-dependent AMP-binding enzyme family.</text>
</comment>
<evidence type="ECO:0000256" key="2">
    <source>
        <dbReference type="ARBA" id="ARBA00022598"/>
    </source>
</evidence>
<evidence type="ECO:0000313" key="5">
    <source>
        <dbReference type="EMBL" id="QBM29836.1"/>
    </source>
</evidence>
<protein>
    <submittedName>
        <fullName evidence="5">Long-chain-fatty-acid--CoA ligase</fullName>
        <ecNumber evidence="5">6.2.1.3</ecNumber>
    </submittedName>
</protein>
<feature type="domain" description="AMP-binding enzyme C-terminal" evidence="4">
    <location>
        <begin position="426"/>
        <end position="501"/>
    </location>
</feature>
<evidence type="ECO:0000259" key="3">
    <source>
        <dbReference type="Pfam" id="PF00501"/>
    </source>
</evidence>
<dbReference type="RefSeq" id="WP_133157573.1">
    <property type="nucleotide sequence ID" value="NZ_CP037867.1"/>
</dbReference>
<reference evidence="5 6" key="1">
    <citation type="submission" date="2019-03" db="EMBL/GenBank/DDBJ databases">
        <authorList>
            <person name="Sebastian G."/>
            <person name="Baumann P."/>
            <person name="Ruckert C."/>
            <person name="Kalinowski J."/>
            <person name="Nebel B."/>
            <person name="Takors R."/>
            <person name="Blombach B."/>
        </authorList>
    </citation>
    <scope>NUCLEOTIDE SEQUENCE [LARGE SCALE GENOMIC DNA]</scope>
    <source>
        <strain evidence="5 6">DSM 1084</strain>
    </source>
</reference>
<dbReference type="Gene3D" id="3.40.50.12780">
    <property type="entry name" value="N-terminal domain of ligase-like"/>
    <property type="match status" value="1"/>
</dbReference>
<dbReference type="Pfam" id="PF13193">
    <property type="entry name" value="AMP-binding_C"/>
    <property type="match status" value="1"/>
</dbReference>
<feature type="domain" description="AMP-dependent synthetase/ligase" evidence="3">
    <location>
        <begin position="7"/>
        <end position="376"/>
    </location>
</feature>
<dbReference type="Pfam" id="PF00501">
    <property type="entry name" value="AMP-binding"/>
    <property type="match status" value="1"/>
</dbReference>
<dbReference type="PROSITE" id="PS00455">
    <property type="entry name" value="AMP_BINDING"/>
    <property type="match status" value="1"/>
</dbReference>
<dbReference type="FunFam" id="3.30.300.30:FF:000008">
    <property type="entry name" value="2,3-dihydroxybenzoate-AMP ligase"/>
    <property type="match status" value="1"/>
</dbReference>
<dbReference type="InterPro" id="IPR025110">
    <property type="entry name" value="AMP-bd_C"/>
</dbReference>
<name>A0A4P6X5A9_HYDPS</name>
<dbReference type="InterPro" id="IPR042099">
    <property type="entry name" value="ANL_N_sf"/>
</dbReference>
<dbReference type="InterPro" id="IPR020845">
    <property type="entry name" value="AMP-binding_CS"/>
</dbReference>
<dbReference type="PANTHER" id="PTHR43767:SF1">
    <property type="entry name" value="NONRIBOSOMAL PEPTIDE SYNTHASE PES1 (EUROFUNG)-RELATED"/>
    <property type="match status" value="1"/>
</dbReference>
<dbReference type="EC" id="6.2.1.3" evidence="5"/>
<dbReference type="SUPFAM" id="SSF56801">
    <property type="entry name" value="Acetyl-CoA synthetase-like"/>
    <property type="match status" value="1"/>
</dbReference>
<dbReference type="EMBL" id="CP037867">
    <property type="protein sequence ID" value="QBM29836.1"/>
    <property type="molecule type" value="Genomic_DNA"/>
</dbReference>
<evidence type="ECO:0000259" key="4">
    <source>
        <dbReference type="Pfam" id="PF13193"/>
    </source>
</evidence>
<accession>A0A4P6X5A9</accession>
<dbReference type="AlphaFoldDB" id="A0A4P6X5A9"/>
<dbReference type="InterPro" id="IPR000873">
    <property type="entry name" value="AMP-dep_synth/lig_dom"/>
</dbReference>
<keyword evidence="6" id="KW-1185">Reference proteome</keyword>
<dbReference type="PANTHER" id="PTHR43767">
    <property type="entry name" value="LONG-CHAIN-FATTY-ACID--COA LIGASE"/>
    <property type="match status" value="1"/>
</dbReference>
<dbReference type="Gene3D" id="3.30.300.30">
    <property type="match status" value="1"/>
</dbReference>
<keyword evidence="2 5" id="KW-0436">Ligase</keyword>
<dbReference type="KEGG" id="hpse:HPF_19235"/>
<evidence type="ECO:0000313" key="6">
    <source>
        <dbReference type="Proteomes" id="UP000293912"/>
    </source>
</evidence>
<sequence>MNLAHLLQRKALEHPDRAAIFSGTQAVATHAQWAERAARVGAHLRAVGLTPGDRVLLFMRNHPRYLELLFGAWWAGLVAVPVNAKLHLKEVQWIVENAGARWAFVTADIVPDPAELTGLDGVMEVDSAECDAWVNVDPGKGEGHIYIEERAPDDTAWLFYTSGTTGRPKGVMITHRNLLTMGLGYFNDVDHVDPQDAIAYAAPMSHGAGLYALPHLMAGARHVVPASGGFDAAELFDLGRQLGPLSLFAAPTIVKRIVDEAEAQGLTPEQCGQSFKTIVYGGAPMYAADIRRALRTMGPRFVQIYGQGESPMTGTALGRAHLADTAHPRHEARIASVGVAQTPVRIRVAGPNGQSLPPGEVGEVLIRGDSVMAGYWQNPEATQAAIRDGWLWTGDMGALDADGFLTLKDRSKDLIISGGSNIYPREVEEVLLHAPAVAEVAVVGAPDPEWGEIVVAFVVPQPGAALDAKTLDGFCLDQIARFKRPKRYEFVEALPKNNYGKVLKTVLRERVKEKAKGKA</sequence>
<dbReference type="InterPro" id="IPR045851">
    <property type="entry name" value="AMP-bd_C_sf"/>
</dbReference>
<organism evidence="5 6">
    <name type="scientific">Hydrogenophaga pseudoflava</name>
    <name type="common">Pseudomonas carboxydoflava</name>
    <dbReference type="NCBI Taxonomy" id="47421"/>
    <lineage>
        <taxon>Bacteria</taxon>
        <taxon>Pseudomonadati</taxon>
        <taxon>Pseudomonadota</taxon>
        <taxon>Betaproteobacteria</taxon>
        <taxon>Burkholderiales</taxon>
        <taxon>Comamonadaceae</taxon>
        <taxon>Hydrogenophaga</taxon>
    </lineage>
</organism>
<gene>
    <name evidence="5" type="primary">lcfB6</name>
    <name evidence="5" type="ORF">HPF_19235</name>
</gene>
<proteinExistence type="inferred from homology"/>
<dbReference type="InterPro" id="IPR020459">
    <property type="entry name" value="AMP-binding"/>
</dbReference>
<dbReference type="PRINTS" id="PR00154">
    <property type="entry name" value="AMPBINDING"/>
</dbReference>
<evidence type="ECO:0000256" key="1">
    <source>
        <dbReference type="ARBA" id="ARBA00006432"/>
    </source>
</evidence>
<dbReference type="GO" id="GO:0004467">
    <property type="term" value="F:long-chain fatty acid-CoA ligase activity"/>
    <property type="evidence" value="ECO:0007669"/>
    <property type="project" value="UniProtKB-EC"/>
</dbReference>